<gene>
    <name evidence="1" type="ORF">CQ12_17600</name>
</gene>
<name>A0A0R3M0T3_9BRAD</name>
<organism evidence="1 2">
    <name type="scientific">Bradyrhizobium jicamae</name>
    <dbReference type="NCBI Taxonomy" id="280332"/>
    <lineage>
        <taxon>Bacteria</taxon>
        <taxon>Pseudomonadati</taxon>
        <taxon>Pseudomonadota</taxon>
        <taxon>Alphaproteobacteria</taxon>
        <taxon>Hyphomicrobiales</taxon>
        <taxon>Nitrobacteraceae</taxon>
        <taxon>Bradyrhizobium</taxon>
    </lineage>
</organism>
<keyword evidence="2" id="KW-1185">Reference proteome</keyword>
<evidence type="ECO:0000313" key="2">
    <source>
        <dbReference type="Proteomes" id="UP000050863"/>
    </source>
</evidence>
<proteinExistence type="predicted"/>
<reference evidence="1 2" key="1">
    <citation type="submission" date="2014-03" db="EMBL/GenBank/DDBJ databases">
        <title>Bradyrhizobium valentinum sp. nov., isolated from effective nodules of Lupinus mariae-josephae, a lupine endemic of basic-lime soils in Eastern Spain.</title>
        <authorList>
            <person name="Duran D."/>
            <person name="Rey L."/>
            <person name="Navarro A."/>
            <person name="Busquets A."/>
            <person name="Imperial J."/>
            <person name="Ruiz-Argueso T."/>
        </authorList>
    </citation>
    <scope>NUCLEOTIDE SEQUENCE [LARGE SCALE GENOMIC DNA]</scope>
    <source>
        <strain evidence="1 2">PAC68</strain>
    </source>
</reference>
<sequence>MQMTNGEEPALTGQDADICSRIQRERRAGYIRCGVVEGRMSVTEVARAFGLADDGAIYRSIGSVEANKIATHVLCADLAYSLEIMSVSEAADLWRQFMSLFEGKDVVFVSNAGSECDSWMPATPATFDMGVLVIGTTKAGCLWVEDED</sequence>
<protein>
    <submittedName>
        <fullName evidence="1">Uncharacterized protein</fullName>
    </submittedName>
</protein>
<accession>A0A0R3M0T3</accession>
<dbReference type="AlphaFoldDB" id="A0A0R3M0T3"/>
<dbReference type="Proteomes" id="UP000050863">
    <property type="component" value="Unassembled WGS sequence"/>
</dbReference>
<comment type="caution">
    <text evidence="1">The sequence shown here is derived from an EMBL/GenBank/DDBJ whole genome shotgun (WGS) entry which is preliminary data.</text>
</comment>
<dbReference type="EMBL" id="LLXZ01000022">
    <property type="protein sequence ID" value="KRR13705.1"/>
    <property type="molecule type" value="Genomic_DNA"/>
</dbReference>
<evidence type="ECO:0000313" key="1">
    <source>
        <dbReference type="EMBL" id="KRR13705.1"/>
    </source>
</evidence>